<dbReference type="Gene3D" id="3.30.450.40">
    <property type="match status" value="2"/>
</dbReference>
<gene>
    <name evidence="3" type="ORF">JOC58_004738</name>
</gene>
<dbReference type="InterPro" id="IPR029787">
    <property type="entry name" value="Nucleotide_cyclase"/>
</dbReference>
<dbReference type="NCBIfam" id="TIGR00254">
    <property type="entry name" value="GGDEF"/>
    <property type="match status" value="1"/>
</dbReference>
<dbReference type="InterPro" id="IPR029016">
    <property type="entry name" value="GAF-like_dom_sf"/>
</dbReference>
<dbReference type="Gene3D" id="3.30.70.270">
    <property type="match status" value="1"/>
</dbReference>
<dbReference type="PANTHER" id="PTHR45138">
    <property type="entry name" value="REGULATORY COMPONENTS OF SENSORY TRANSDUCTION SYSTEM"/>
    <property type="match status" value="1"/>
</dbReference>
<dbReference type="RefSeq" id="WP_188775108.1">
    <property type="nucleotide sequence ID" value="NZ_BMMB01000004.1"/>
</dbReference>
<dbReference type="SUPFAM" id="SSF55781">
    <property type="entry name" value="GAF domain-like"/>
    <property type="match status" value="2"/>
</dbReference>
<dbReference type="Pfam" id="PF00990">
    <property type="entry name" value="GGDEF"/>
    <property type="match status" value="1"/>
</dbReference>
<evidence type="ECO:0000313" key="4">
    <source>
        <dbReference type="Proteomes" id="UP001185028"/>
    </source>
</evidence>
<dbReference type="SUPFAM" id="SSF55073">
    <property type="entry name" value="Nucleotide cyclase"/>
    <property type="match status" value="1"/>
</dbReference>
<accession>A0ABU1J5J8</accession>
<comment type="caution">
    <text evidence="3">The sequence shown here is derived from an EMBL/GenBank/DDBJ whole genome shotgun (WGS) entry which is preliminary data.</text>
</comment>
<dbReference type="SMART" id="SM00267">
    <property type="entry name" value="GGDEF"/>
    <property type="match status" value="1"/>
</dbReference>
<dbReference type="Pfam" id="PF13185">
    <property type="entry name" value="GAF_2"/>
    <property type="match status" value="1"/>
</dbReference>
<keyword evidence="4" id="KW-1185">Reference proteome</keyword>
<dbReference type="InterPro" id="IPR050469">
    <property type="entry name" value="Diguanylate_Cyclase"/>
</dbReference>
<dbReference type="SMART" id="SM00065">
    <property type="entry name" value="GAF"/>
    <property type="match status" value="1"/>
</dbReference>
<dbReference type="PANTHER" id="PTHR45138:SF9">
    <property type="entry name" value="DIGUANYLATE CYCLASE DGCM-RELATED"/>
    <property type="match status" value="1"/>
</dbReference>
<evidence type="ECO:0000313" key="3">
    <source>
        <dbReference type="EMBL" id="MDR6246778.1"/>
    </source>
</evidence>
<evidence type="ECO:0000256" key="1">
    <source>
        <dbReference type="SAM" id="MobiDB-lite"/>
    </source>
</evidence>
<dbReference type="CDD" id="cd01949">
    <property type="entry name" value="GGDEF"/>
    <property type="match status" value="1"/>
</dbReference>
<protein>
    <submittedName>
        <fullName evidence="3">Diguanylate cyclase (GGDEF)-like protein</fullName>
    </submittedName>
</protein>
<dbReference type="Proteomes" id="UP001185028">
    <property type="component" value="Unassembled WGS sequence"/>
</dbReference>
<dbReference type="InterPro" id="IPR000160">
    <property type="entry name" value="GGDEF_dom"/>
</dbReference>
<dbReference type="InterPro" id="IPR003018">
    <property type="entry name" value="GAF"/>
</dbReference>
<organism evidence="3 4">
    <name type="scientific">Paenibacillus hunanensis</name>
    <dbReference type="NCBI Taxonomy" id="539262"/>
    <lineage>
        <taxon>Bacteria</taxon>
        <taxon>Bacillati</taxon>
        <taxon>Bacillota</taxon>
        <taxon>Bacilli</taxon>
        <taxon>Bacillales</taxon>
        <taxon>Paenibacillaceae</taxon>
        <taxon>Paenibacillus</taxon>
    </lineage>
</organism>
<dbReference type="InterPro" id="IPR043128">
    <property type="entry name" value="Rev_trsase/Diguanyl_cyclase"/>
</dbReference>
<proteinExistence type="predicted"/>
<sequence length="662" mass="75087">MSNNSWNSPAQNWRTEDQQTSYPVVPVADESFWLQNVDITASDFPHIEPLLEESLSDWLQQNRALERVAKASWFLFNDELKPLVRPNQSYDHLCEQMQALAGDALRLHGAVEGRIEPGAAAITPAYAMAVPLYTRKLQQCFALLACIVAPEHPLLPVELEILSKYYEAIFYKRFEYTYVADMLYSATVVEREAQRRSVLFQVIQRMYDKFEIDALIHEMFDIVDQMYPQVRFELLVAQDYESSIPRVKLLQLQNPLEDMCVRSFTTGEVAIEVHSRSEGHSDQMETAIPLMGKQGVYGVFHLLSEVPLEEEDLELLVVIADAAGRTFENAKLYEQSKLMNEDLRLINDISQRMNQSLHLQQIFKFAADELLEVFGADFVAAMYLDQETGIFEVIDGNVEQLVGVTVDKEEGLTGILYRDKEPIILSDYCSNPSVESIFMRETGACSMIASPMMSGGEVNGAIFLGHKDRHYFSYDNFKLLQVITTHIGLAVSNASLHAELSRMASKDALTGLYQRRYLDESINNYQNATYSGSLLMVDIDKFKAVNDTYGHQVGDEVLKQVSQVIQRLIREGDIAARWGGEELAVYFPQVDKSRAQTIAEEIRIAVSEETDPMVTVSCGIADWNWKDQDVSVESLFYRADRALYQAKHSGRNQVCLDASVRP</sequence>
<dbReference type="EMBL" id="JAVDQH010000041">
    <property type="protein sequence ID" value="MDR6246778.1"/>
    <property type="molecule type" value="Genomic_DNA"/>
</dbReference>
<feature type="region of interest" description="Disordered" evidence="1">
    <location>
        <begin position="1"/>
        <end position="20"/>
    </location>
</feature>
<reference evidence="3 4" key="1">
    <citation type="submission" date="2023-07" db="EMBL/GenBank/DDBJ databases">
        <title>Genomic Encyclopedia of Type Strains, Phase IV (KMG-IV): sequencing the most valuable type-strain genomes for metagenomic binning, comparative biology and taxonomic classification.</title>
        <authorList>
            <person name="Goeker M."/>
        </authorList>
    </citation>
    <scope>NUCLEOTIDE SEQUENCE [LARGE SCALE GENOMIC DNA]</scope>
    <source>
        <strain evidence="3 4">DSM 22170</strain>
    </source>
</reference>
<dbReference type="PROSITE" id="PS50887">
    <property type="entry name" value="GGDEF"/>
    <property type="match status" value="1"/>
</dbReference>
<feature type="domain" description="GGDEF" evidence="2">
    <location>
        <begin position="530"/>
        <end position="659"/>
    </location>
</feature>
<name>A0ABU1J5J8_9BACL</name>
<evidence type="ECO:0000259" key="2">
    <source>
        <dbReference type="PROSITE" id="PS50887"/>
    </source>
</evidence>